<evidence type="ECO:0000256" key="12">
    <source>
        <dbReference type="ARBA" id="ARBA00023108"/>
    </source>
</evidence>
<dbReference type="Gene3D" id="1.10.10.60">
    <property type="entry name" value="Homeodomain-like"/>
    <property type="match status" value="1"/>
</dbReference>
<dbReference type="GO" id="GO:0003677">
    <property type="term" value="F:DNA binding"/>
    <property type="evidence" value="ECO:0007669"/>
    <property type="project" value="UniProtKB-KW"/>
</dbReference>
<feature type="compositionally biased region" description="Basic and acidic residues" evidence="19">
    <location>
        <begin position="141"/>
        <end position="155"/>
    </location>
</feature>
<dbReference type="InterPro" id="IPR001005">
    <property type="entry name" value="SANT/Myb"/>
</dbReference>
<dbReference type="RefSeq" id="XP_032136083.1">
    <property type="nucleotide sequence ID" value="XM_032280192.1"/>
</dbReference>
<sequence>MSSSGYPPNQGAFSTEQSRYPPHSVQYTFPSTRHQQEFAVPDYRSSHIEVSQASQLLQQQQQQQLRRRPSLLSEFHPGSDRPQERRTGYEQFHPGPSPVDHDSLESKRPRLEQVSDSHFQRVSAAVLPLVHPLPEGLRSSADAKKDPAFGGKHDAPSSPISGQPCGDDQNASPSKLSKEELIQSMDRVDREIAKVEQQILKLKKKQQQLEEEAAKPPEPEKPVSPPPVEQKHRSIVQIIYDENRKKAEEAHKIFEGLGPKVELPLYNQPSDTKVYHENIKTGVPARRMMKNQVMRKKLILFFKRRNHARKQREQKICQRYDQLMEAWEKKVDRIENNPRRKAKESKTREYYEKQFPEIRKQREQQERFQRVGQRGAGLSATIARSEHEISEIIDGLSEQENNEKQMRQLSVIPPMMFDAEQRRVKFINMNGLMEDPMKVYKDRQFMNVWTDHEKEIFKDKFIQHPKNFGLIASYLERKSVPDCVLYYYLTKKNENYKALVRRNYGKRRGRNQQQIARPSQEEKVEEKEEDKAEKAEKKDEEKKDEEEKDEKEDSKENTKEKDKMDGTAEETEEREQATPRGRKTANSQGRRKGRITRSMTNEAAAASAAAAAATEEPPPPLPPPPEPISAEPVETSRWTEEEMEVAKKGLVEHGRNWAAIAKMVGTKSEAQCKNFYFNYKRRHNLDNLLQQHKQKASRKPREERDVSQCESVASTVSAQEDEDIEASNEEENPEDSEGAENSSDTESAPSPSPVEAVKPSEDSPENGTSRGNTEPAAELEPTTETAPSTSPSSAVPSTKPAEDESVETQVNDSISAEAAEQVDVDQQEHSAEGGSVPDPPPATKADSVDVEIRVPENHASKVEGDNTKERDLDRASEKVEPREEDLVVAQQINAQRPEPQSDNDSSATCSADEDVDGEPERQRMFPMDSKPSLLNPPGSILVSSPLKPNPLDLPQLQHRAAVIPPMVSCTPCNIPIGTPVSGYALYQRHIKAMHESALLEEQRQRQEQIDLECRSSTSPCGTSKSPNREWEGKSVAYMPYAEVKRALEQEAQMHNTAARSASPCRLSPREVSKAAPQPDMSAARYSVPPVLQPAPHQVITNLPEGVRLPTTRPTRPPPPLIPSSKTTVASEKPSFIMGGSISQGTPGTYLTSHNQASYTQETPKPSVGSISLGLPRQQESAKSATLPYIKQEEFSPRSQNSQPEGLLVRAQHEGVVRGTTGTIQEGSITRGTPTSKISVESIPSLRGSITQGTPALPQPGIPTETLVKGSISRMPIEDSSPEKGREEAASKGHVIYEGKSGHILSYDNIKNAREGTRSPRTAHEINLKRSYESVEGNIKQGMSMRESPVSAPLEGLICRALPRGSPHSDLKERTVLSGSIMQGTPRATTESFEDGLKYPKQIKRESPPIRAFEGAITKGKPYDGITTIKEMGRSIHEIPRQDILTQESRKTPEVVQSTRPIIEGSISQGTPIKFDSNSGQSAIKHNVKSLITGPSKLSRGMPPLEIVPENIKVVERGKYEDVKAGEPVRSRHTSVVSSGPSVLRSTLHEAPKAQLSPGIYDDTSARRTPVSYQNTMSRGSPMMNRTSDVTISSNKSTNHERKSTLTPTQRESIPAKSPVPGVDPVVSHSPFDPHHRGSAAGEVYRSHLPTHLDPAMPFHRALDPAAAAYLFQRQLSPTPGYPSQYQLYAMENTRQTILNDYITSQQMQVNLRPDVARGLSPREQPLGLPYPATRGHPTHLAAAASAEREREREREKERERIAAASSDLYLRPGSEQPGRPGSHGYVRSPSPSVRTQETMLQQRPSVFQGTNGTSVITPLDPTAQLRIMPLPAAGPSISQGLPSSRYNTAADALAALVDAAASAPQMDVSKTKESKHEAARLEENLRSRSAAVSEQQQLEQKTLEVEKRSVQCLYTSSAFPSGKPQPHSSVVYSEAGKDKGPPPKSRYEEELRTRGKTTITAANFIDVIITRQIASDKDARERGSQSSDSSSSLSSHRYETPSDAIEVISPASSPAPPQEKLQTYQPEVVKANQAENDPTRQYEGPLPHYRPQQESPSPQQQLPPSSQAEGMGQVPRTHRLITLADHICQIITQDFARNQVSSQTPQQPPNPTFQNSPSSLVSTPVRTKTSNRYSPESQVQSVHHQRPGSRVSPENLVDKSRGSRPGKSPERSHISSEPYEPISPPQVPIVHEKQDSLLLLSQRGSEPTEQRNDSRSPGSISYLPSFFTKLENTSPMVKSKKQEIFRKLNSSGGGDSDMAAAQPGTEIFNLPAVTTSGSVSSRGHSFADPASNLGLEDIIRKALMGSFDDKVEDHGVVMSQPMGVVSGTANTSVVTSGETRREEGDPSPHSGGVCKPKLISKSNSRKSKSPIPGQGYLGTERPSSVSSVHSEGDYHRQTPGWAWEDRPSSTGSTQFPYNPLTMRMLSSTPPTPIACAPSAVNQAAPHQQNRIWEREPAPLLSAQYETLSDSDD</sequence>
<feature type="region of interest" description="Disordered" evidence="19">
    <location>
        <begin position="1149"/>
        <end position="1182"/>
    </location>
</feature>
<feature type="region of interest" description="Disordered" evidence="19">
    <location>
        <begin position="2441"/>
        <end position="2472"/>
    </location>
</feature>
<evidence type="ECO:0000256" key="7">
    <source>
        <dbReference type="ARBA" id="ARBA00022843"/>
    </source>
</evidence>
<comment type="subcellular location">
    <subcellularLocation>
        <location evidence="1">Nucleus</location>
    </subcellularLocation>
</comment>
<feature type="compositionally biased region" description="Pro residues" evidence="19">
    <location>
        <begin position="616"/>
        <end position="627"/>
    </location>
</feature>
<feature type="compositionally biased region" description="Basic and acidic residues" evidence="19">
    <location>
        <begin position="551"/>
        <end position="566"/>
    </location>
</feature>
<feature type="region of interest" description="Disordered" evidence="19">
    <location>
        <begin position="1"/>
        <end position="177"/>
    </location>
</feature>
<evidence type="ECO:0000256" key="13">
    <source>
        <dbReference type="ARBA" id="ARBA00023125"/>
    </source>
</evidence>
<feature type="compositionally biased region" description="Low complexity" evidence="19">
    <location>
        <begin position="51"/>
        <end position="64"/>
    </location>
</feature>
<dbReference type="Gene3D" id="1.20.5.430">
    <property type="match status" value="1"/>
</dbReference>
<dbReference type="SMART" id="SM00717">
    <property type="entry name" value="SANT"/>
    <property type="match status" value="2"/>
</dbReference>
<dbReference type="GO" id="GO:0046966">
    <property type="term" value="F:nuclear thyroid hormone receptor binding"/>
    <property type="evidence" value="ECO:0007669"/>
    <property type="project" value="TreeGrafter"/>
</dbReference>
<keyword evidence="9" id="KW-0007">Acetylation</keyword>
<dbReference type="PANTHER" id="PTHR13992">
    <property type="entry name" value="NUCLEAR RECEPTOR CO-REPRESSOR RELATED NCOR"/>
    <property type="match status" value="1"/>
</dbReference>
<evidence type="ECO:0000256" key="1">
    <source>
        <dbReference type="ARBA" id="ARBA00004123"/>
    </source>
</evidence>
<dbReference type="GeneID" id="116553070"/>
<organism evidence="23 24">
    <name type="scientific">Sapajus apella</name>
    <name type="common">Brown-capped capuchin</name>
    <name type="synonym">Cebus apella</name>
    <dbReference type="NCBI Taxonomy" id="9515"/>
    <lineage>
        <taxon>Eukaryota</taxon>
        <taxon>Metazoa</taxon>
        <taxon>Chordata</taxon>
        <taxon>Craniata</taxon>
        <taxon>Vertebrata</taxon>
        <taxon>Euteleostomi</taxon>
        <taxon>Mammalia</taxon>
        <taxon>Eutheria</taxon>
        <taxon>Euarchontoglires</taxon>
        <taxon>Primates</taxon>
        <taxon>Haplorrhini</taxon>
        <taxon>Platyrrhini</taxon>
        <taxon>Cebidae</taxon>
        <taxon>Cebinae</taxon>
        <taxon>Sapajus</taxon>
    </lineage>
</organism>
<evidence type="ECO:0000256" key="2">
    <source>
        <dbReference type="ARBA" id="ARBA00010097"/>
    </source>
</evidence>
<feature type="region of interest" description="Disordered" evidence="19">
    <location>
        <begin position="1210"/>
        <end position="1238"/>
    </location>
</feature>
<evidence type="ECO:0000256" key="5">
    <source>
        <dbReference type="ARBA" id="ARBA00022553"/>
    </source>
</evidence>
<dbReference type="Gene3D" id="1.20.58.1880">
    <property type="match status" value="1"/>
</dbReference>
<dbReference type="InterPro" id="IPR017930">
    <property type="entry name" value="Myb_dom"/>
</dbReference>
<keyword evidence="12" id="KW-0090">Biological rhythms</keyword>
<dbReference type="FunFam" id="1.20.58.1880:FF:000004">
    <property type="entry name" value="nuclear receptor corepressor 1 isoform X4"/>
    <property type="match status" value="1"/>
</dbReference>
<evidence type="ECO:0000256" key="18">
    <source>
        <dbReference type="ARBA" id="ARBA00065205"/>
    </source>
</evidence>
<dbReference type="GO" id="GO:0017053">
    <property type="term" value="C:transcription repressor complex"/>
    <property type="evidence" value="ECO:0007669"/>
    <property type="project" value="UniProtKB-ARBA"/>
</dbReference>
<proteinExistence type="inferred from homology"/>
<feature type="compositionally biased region" description="Polar residues" evidence="19">
    <location>
        <begin position="890"/>
        <end position="909"/>
    </location>
</feature>
<feature type="region of interest" description="Disordered" evidence="19">
    <location>
        <begin position="2036"/>
        <end position="2073"/>
    </location>
</feature>
<feature type="region of interest" description="Disordered" evidence="19">
    <location>
        <begin position="206"/>
        <end position="231"/>
    </location>
</feature>
<feature type="compositionally biased region" description="Low complexity" evidence="19">
    <location>
        <begin position="1984"/>
        <end position="1995"/>
    </location>
</feature>
<protein>
    <recommendedName>
        <fullName evidence="16">Nuclear receptor corepressor 1</fullName>
    </recommendedName>
</protein>
<feature type="region of interest" description="Disordered" evidence="19">
    <location>
        <begin position="688"/>
        <end position="946"/>
    </location>
</feature>
<feature type="region of interest" description="Disordered" evidence="19">
    <location>
        <begin position="1106"/>
        <end position="1130"/>
    </location>
</feature>
<reference evidence="24" key="1">
    <citation type="submission" date="2025-08" db="UniProtKB">
        <authorList>
            <consortium name="RefSeq"/>
        </authorList>
    </citation>
    <scope>IDENTIFICATION</scope>
    <source>
        <tissue evidence="24">Blood</tissue>
    </source>
</reference>
<feature type="compositionally biased region" description="Polar residues" evidence="19">
    <location>
        <begin position="2327"/>
        <end position="2337"/>
    </location>
</feature>
<dbReference type="GO" id="GO:0060766">
    <property type="term" value="P:negative regulation of androgen receptor signaling pathway"/>
    <property type="evidence" value="ECO:0007669"/>
    <property type="project" value="UniProtKB-ARBA"/>
</dbReference>
<feature type="region of interest" description="Disordered" evidence="19">
    <location>
        <begin position="1975"/>
        <end position="2001"/>
    </location>
</feature>
<dbReference type="FunFam" id="1.10.10.60:FF:000026">
    <property type="entry name" value="Nuclear receptor corepressor 2 isoform 1"/>
    <property type="match status" value="1"/>
</dbReference>
<keyword evidence="7" id="KW-0832">Ubl conjugation</keyword>
<feature type="region of interest" description="Disordered" evidence="19">
    <location>
        <begin position="1717"/>
        <end position="1791"/>
    </location>
</feature>
<feature type="compositionally biased region" description="Polar residues" evidence="19">
    <location>
        <begin position="1"/>
        <end position="18"/>
    </location>
</feature>
<feature type="compositionally biased region" description="Basic and acidic residues" evidence="19">
    <location>
        <begin position="2156"/>
        <end position="2174"/>
    </location>
</feature>
<evidence type="ECO:0000313" key="23">
    <source>
        <dbReference type="Proteomes" id="UP000504640"/>
    </source>
</evidence>
<dbReference type="InterPro" id="IPR017884">
    <property type="entry name" value="SANT_dom"/>
</dbReference>
<keyword evidence="4" id="KW-1017">Isopeptide bond</keyword>
<feature type="compositionally biased region" description="Low complexity" evidence="19">
    <location>
        <begin position="773"/>
        <end position="799"/>
    </location>
</feature>
<keyword evidence="3" id="KW-0678">Repressor</keyword>
<dbReference type="GO" id="GO:0000785">
    <property type="term" value="C:chromatin"/>
    <property type="evidence" value="ECO:0007669"/>
    <property type="project" value="TreeGrafter"/>
</dbReference>
<feature type="compositionally biased region" description="Polar residues" evidence="19">
    <location>
        <begin position="2441"/>
        <end position="2450"/>
    </location>
</feature>
<evidence type="ECO:0000256" key="14">
    <source>
        <dbReference type="ARBA" id="ARBA00023163"/>
    </source>
</evidence>
<evidence type="ECO:0000313" key="24">
    <source>
        <dbReference type="RefSeq" id="XP_032136083.1"/>
    </source>
</evidence>
<evidence type="ECO:0000256" key="10">
    <source>
        <dbReference type="ARBA" id="ARBA00023015"/>
    </source>
</evidence>
<evidence type="ECO:0000256" key="16">
    <source>
        <dbReference type="ARBA" id="ARBA00044171"/>
    </source>
</evidence>
<dbReference type="GO" id="GO:0010565">
    <property type="term" value="P:regulation of ketone metabolic process"/>
    <property type="evidence" value="ECO:0007669"/>
    <property type="project" value="UniProtKB-ARBA"/>
</dbReference>
<dbReference type="Pfam" id="PF00249">
    <property type="entry name" value="Myb_DNA-binding"/>
    <property type="match status" value="1"/>
</dbReference>
<feature type="compositionally biased region" description="Polar residues" evidence="19">
    <location>
        <begin position="2120"/>
        <end position="2142"/>
    </location>
</feature>
<feature type="compositionally biased region" description="Polar residues" evidence="19">
    <location>
        <begin position="1570"/>
        <end position="1596"/>
    </location>
</feature>
<evidence type="ECO:0000256" key="3">
    <source>
        <dbReference type="ARBA" id="ARBA00022491"/>
    </source>
</evidence>
<dbReference type="GO" id="GO:0000122">
    <property type="term" value="P:negative regulation of transcription by RNA polymerase II"/>
    <property type="evidence" value="ECO:0007669"/>
    <property type="project" value="TreeGrafter"/>
</dbReference>
<dbReference type="Pfam" id="PF15784">
    <property type="entry name" value="GPS2_interact"/>
    <property type="match status" value="1"/>
</dbReference>
<evidence type="ECO:0000256" key="6">
    <source>
        <dbReference type="ARBA" id="ARBA00022737"/>
    </source>
</evidence>
<feature type="compositionally biased region" description="Polar residues" evidence="19">
    <location>
        <begin position="1149"/>
        <end position="1163"/>
    </location>
</feature>
<dbReference type="GO" id="GO:0006325">
    <property type="term" value="P:chromatin organization"/>
    <property type="evidence" value="ECO:0007669"/>
    <property type="project" value="UniProtKB-KW"/>
</dbReference>
<keyword evidence="5" id="KW-0597">Phosphoprotein</keyword>
<evidence type="ECO:0000256" key="17">
    <source>
        <dbReference type="ARBA" id="ARBA00054129"/>
    </source>
</evidence>
<evidence type="ECO:0000256" key="4">
    <source>
        <dbReference type="ARBA" id="ARBA00022499"/>
    </source>
</evidence>
<keyword evidence="11" id="KW-0175">Coiled coil</keyword>
<keyword evidence="8" id="KW-0156">Chromatin regulator</keyword>
<comment type="function">
    <text evidence="17">Mediates transcriptional repression by certain nuclear receptors. Part of a complex which promotes histone deacetylation and the formation of repressive chromatin structures which may impede the access of basal transcription factors. Participates in the transcriptional repressor activity produced by BCL6. Recruited by ZBTB7A to the androgen response elements/ARE on target genes, negatively regulates androgen receptor signaling and androgen-induced cell proliferation. Mediates the NR1D1-dependent repression and circadian regulation of TSHB expression. The NCOR1-HDAC3 complex regulates the circadian expression of the core clock gene ARTNL/BMAL1 and the genes involved in lipid metabolism in the liver.</text>
</comment>
<feature type="domain" description="Myb-like" evidence="20">
    <location>
        <begin position="630"/>
        <end position="680"/>
    </location>
</feature>
<feature type="compositionally biased region" description="Polar residues" evidence="19">
    <location>
        <begin position="1533"/>
        <end position="1543"/>
    </location>
</feature>
<name>A0A6J3I0C2_SAPAP</name>
<feature type="compositionally biased region" description="Basic and acidic residues" evidence="19">
    <location>
        <begin position="846"/>
        <end position="885"/>
    </location>
</feature>
<feature type="region of interest" description="Disordered" evidence="19">
    <location>
        <begin position="1524"/>
        <end position="1543"/>
    </location>
</feature>
<feature type="region of interest" description="Disordered" evidence="19">
    <location>
        <begin position="1553"/>
        <end position="1636"/>
    </location>
</feature>
<dbReference type="PROSITE" id="PS50090">
    <property type="entry name" value="MYB_LIKE"/>
    <property type="match status" value="1"/>
</dbReference>
<feature type="compositionally biased region" description="Low complexity" evidence="19">
    <location>
        <begin position="2052"/>
        <end position="2067"/>
    </location>
</feature>
<gene>
    <name evidence="24" type="primary">NCOR1</name>
</gene>
<feature type="region of interest" description="Disordered" evidence="19">
    <location>
        <begin position="504"/>
        <end position="642"/>
    </location>
</feature>
<dbReference type="InterPro" id="IPR051571">
    <property type="entry name" value="N-CoR_corepressor"/>
</dbReference>
<feature type="compositionally biased region" description="Basic and acidic residues" evidence="19">
    <location>
        <begin position="1935"/>
        <end position="1953"/>
    </location>
</feature>
<dbReference type="PANTHER" id="PTHR13992:SF5">
    <property type="entry name" value="NUCLEAR RECEPTOR COREPRESSOR 1"/>
    <property type="match status" value="1"/>
</dbReference>
<feature type="compositionally biased region" description="Low complexity" evidence="19">
    <location>
        <begin position="602"/>
        <end position="615"/>
    </location>
</feature>
<dbReference type="GO" id="GO:1902894">
    <property type="term" value="P:negative regulation of miRNA transcription"/>
    <property type="evidence" value="ECO:0007669"/>
    <property type="project" value="UniProtKB-ARBA"/>
</dbReference>
<evidence type="ECO:0000256" key="15">
    <source>
        <dbReference type="ARBA" id="ARBA00023242"/>
    </source>
</evidence>
<keyword evidence="6" id="KW-0677">Repeat</keyword>
<feature type="compositionally biased region" description="Polar residues" evidence="19">
    <location>
        <begin position="1219"/>
        <end position="1238"/>
    </location>
</feature>
<feature type="domain" description="SANT" evidence="21">
    <location>
        <begin position="444"/>
        <end position="495"/>
    </location>
</feature>
<feature type="region of interest" description="Disordered" evidence="19">
    <location>
        <begin position="2099"/>
        <end position="2187"/>
    </location>
</feature>
<evidence type="ECO:0000256" key="8">
    <source>
        <dbReference type="ARBA" id="ARBA00022853"/>
    </source>
</evidence>
<comment type="subunit">
    <text evidence="18">Forms a large corepressor complex that contains SIN3A/B and histone deacetylases HDAC1 and HDAC2. This complex associates with the thyroid receptor (TR) and the retinoid acid receptor (RAR) in the absence of ligand. Interacts directly with RARA; the interaction is facilitated with RARA trimethylation. Component of the N-Cor repressor complex, at least composed of CBFA2T3, HEXIM1, NCOR1, NCOR2, HDAC3, TBL1X, TBL1XR1, CORO2A and GPS2. Interacts with ZBTB33; the interaction serves to recruit the N-CoR complex to promoter regions containing methylated CpG dinucleotides. Interacts with TRIM28 and KDM3A. Interacts (via the RD1 domain) with BAZ1A (via its N-terminal); the interaction corepresses a number of NCOR1-regulated genes. Interacts with BCL6, C1D, DACH1, HEXIM1, HDAC7, RORA, RORC, SAP30, SIAH2, SIN3A and SIN3B. May interact with DEAF1. Interacts with RXRA. Interacts with SETD5. Interacts with VDR. Interacts with ZBTB7A. Interacts with AR. Interacts with HDAC3.</text>
</comment>
<dbReference type="PROSITE" id="PS51293">
    <property type="entry name" value="SANT"/>
    <property type="match status" value="2"/>
</dbReference>
<dbReference type="GO" id="GO:0042826">
    <property type="term" value="F:histone deacetylase binding"/>
    <property type="evidence" value="ECO:0007669"/>
    <property type="project" value="UniProtKB-ARBA"/>
</dbReference>
<dbReference type="GO" id="GO:0048511">
    <property type="term" value="P:rhythmic process"/>
    <property type="evidence" value="ECO:0007669"/>
    <property type="project" value="UniProtKB-KW"/>
</dbReference>
<feature type="domain" description="SANT" evidence="21">
    <location>
        <begin position="633"/>
        <end position="684"/>
    </location>
</feature>
<keyword evidence="24" id="KW-0675">Receptor</keyword>
<dbReference type="FunFam" id="1.20.5.430:FF:000001">
    <property type="entry name" value="Nuclear receptor corepressor 2 isoform 1"/>
    <property type="match status" value="1"/>
</dbReference>
<keyword evidence="10" id="KW-0805">Transcription regulation</keyword>
<feature type="compositionally biased region" description="Basic and acidic residues" evidence="19">
    <location>
        <begin position="99"/>
        <end position="119"/>
    </location>
</feature>
<keyword evidence="23" id="KW-1185">Reference proteome</keyword>
<dbReference type="GO" id="GO:0003714">
    <property type="term" value="F:transcription corepressor activity"/>
    <property type="evidence" value="ECO:0007669"/>
    <property type="project" value="TreeGrafter"/>
</dbReference>
<dbReference type="CDD" id="cd00167">
    <property type="entry name" value="SANT"/>
    <property type="match status" value="2"/>
</dbReference>
<evidence type="ECO:0000256" key="19">
    <source>
        <dbReference type="SAM" id="MobiDB-lite"/>
    </source>
</evidence>
<feature type="compositionally biased region" description="Polar residues" evidence="19">
    <location>
        <begin position="708"/>
        <end position="718"/>
    </location>
</feature>
<keyword evidence="15" id="KW-0539">Nucleus</keyword>
<keyword evidence="13" id="KW-0238">DNA-binding</keyword>
<dbReference type="PROSITE" id="PS51294">
    <property type="entry name" value="HTH_MYB"/>
    <property type="match status" value="1"/>
</dbReference>
<keyword evidence="14" id="KW-0804">Transcription</keyword>
<dbReference type="CTD" id="9611"/>
<dbReference type="InterPro" id="IPR009057">
    <property type="entry name" value="Homeodomain-like_sf"/>
</dbReference>
<dbReference type="GO" id="GO:0005829">
    <property type="term" value="C:cytosol"/>
    <property type="evidence" value="ECO:0007669"/>
    <property type="project" value="UniProtKB-ARBA"/>
</dbReference>
<evidence type="ECO:0000259" key="22">
    <source>
        <dbReference type="PROSITE" id="PS51294"/>
    </source>
</evidence>
<evidence type="ECO:0000259" key="20">
    <source>
        <dbReference type="PROSITE" id="PS50090"/>
    </source>
</evidence>
<dbReference type="GO" id="GO:0005654">
    <property type="term" value="C:nucleoplasm"/>
    <property type="evidence" value="ECO:0007669"/>
    <property type="project" value="UniProtKB-ARBA"/>
</dbReference>
<feature type="compositionally biased region" description="Basic and acidic residues" evidence="19">
    <location>
        <begin position="212"/>
        <end position="221"/>
    </location>
</feature>
<feature type="region of interest" description="Disordered" evidence="19">
    <location>
        <begin position="1916"/>
        <end position="1954"/>
    </location>
</feature>
<feature type="region of interest" description="Disordered" evidence="19">
    <location>
        <begin position="2319"/>
        <end position="2424"/>
    </location>
</feature>
<dbReference type="Proteomes" id="UP000504640">
    <property type="component" value="Unplaced"/>
</dbReference>
<dbReference type="InterPro" id="IPR031557">
    <property type="entry name" value="N-CoR_GPS2_interact"/>
</dbReference>
<comment type="similarity">
    <text evidence="2">Belongs to the N-CoR nuclear receptor corepressors family.</text>
</comment>
<evidence type="ECO:0000256" key="9">
    <source>
        <dbReference type="ARBA" id="ARBA00022990"/>
    </source>
</evidence>
<dbReference type="SUPFAM" id="SSF46689">
    <property type="entry name" value="Homeodomain-like"/>
    <property type="match status" value="2"/>
</dbReference>
<feature type="compositionally biased region" description="Basic and acidic residues" evidence="19">
    <location>
        <begin position="1746"/>
        <end position="1761"/>
    </location>
</feature>
<evidence type="ECO:0000256" key="11">
    <source>
        <dbReference type="ARBA" id="ARBA00023054"/>
    </source>
</evidence>
<feature type="compositionally biased region" description="Acidic residues" evidence="19">
    <location>
        <begin position="719"/>
        <end position="738"/>
    </location>
</feature>
<accession>A0A6J3I0C2</accession>
<feature type="compositionally biased region" description="Basic and acidic residues" evidence="19">
    <location>
        <begin position="519"/>
        <end position="541"/>
    </location>
</feature>
<feature type="compositionally biased region" description="Polar residues" evidence="19">
    <location>
        <begin position="2463"/>
        <end position="2472"/>
    </location>
</feature>
<feature type="domain" description="HTH myb-type" evidence="22">
    <location>
        <begin position="637"/>
        <end position="684"/>
    </location>
</feature>
<evidence type="ECO:0000259" key="21">
    <source>
        <dbReference type="PROSITE" id="PS51293"/>
    </source>
</evidence>
<feature type="compositionally biased region" description="Basic and acidic residues" evidence="19">
    <location>
        <begin position="77"/>
        <end position="88"/>
    </location>
</feature>